<evidence type="ECO:0000256" key="1">
    <source>
        <dbReference type="SAM" id="MobiDB-lite"/>
    </source>
</evidence>
<evidence type="ECO:0000313" key="3">
    <source>
        <dbReference type="Proteomes" id="UP000789595"/>
    </source>
</evidence>
<proteinExistence type="predicted"/>
<dbReference type="EMBL" id="CAKKNE010000006">
    <property type="protein sequence ID" value="CAH0379343.1"/>
    <property type="molecule type" value="Genomic_DNA"/>
</dbReference>
<accession>A0A8J2SZX2</accession>
<dbReference type="Proteomes" id="UP000789595">
    <property type="component" value="Unassembled WGS sequence"/>
</dbReference>
<evidence type="ECO:0000313" key="2">
    <source>
        <dbReference type="EMBL" id="CAH0379343.1"/>
    </source>
</evidence>
<feature type="compositionally biased region" description="Basic and acidic residues" evidence="1">
    <location>
        <begin position="59"/>
        <end position="68"/>
    </location>
</feature>
<keyword evidence="3" id="KW-1185">Reference proteome</keyword>
<protein>
    <submittedName>
        <fullName evidence="2">Uncharacterized protein</fullName>
    </submittedName>
</protein>
<name>A0A8J2SZX2_9STRA</name>
<feature type="region of interest" description="Disordered" evidence="1">
    <location>
        <begin position="54"/>
        <end position="73"/>
    </location>
</feature>
<gene>
    <name evidence="2" type="ORF">PECAL_6P09590</name>
</gene>
<sequence>MRRDLSKFHWQTPPLIALSVRTCRSCSTVDTPITRKYKLASLYKLVACTISEPSGARAGNERGHDHEVSALSKAPKMSVSASMRLSRGGADRPHTASRRANARRRVEAATLRVRAVNKVRVYVAKLLRRVTIGEALAVIGNTRRRLRAPKACGSSVAAIGSGGIDIAMHACCQMRARRAALREGARRAVERCWEDETDSEAESVPRGCETNDLDLLRIARNRHRLRHYYGRPRLYPAGLAADVERLHTLARNGDATAARRASSEALVWHGHLAPPVAAGAPSIRRLAPGARWRYTIGGCSGKERASWMMSRSRQLAQVVTPDSWVRDPLHAYTPAARHEIACAGALSINDMQILGALDGNDTTQGIDLGDADDEKDPYHPPFLRYLWKVASSRPYPSPSAKGLSSLLQENIEDLSATMDSCDEARRPKLAK</sequence>
<comment type="caution">
    <text evidence="2">The sequence shown here is derived from an EMBL/GenBank/DDBJ whole genome shotgun (WGS) entry which is preliminary data.</text>
</comment>
<reference evidence="2" key="1">
    <citation type="submission" date="2021-11" db="EMBL/GenBank/DDBJ databases">
        <authorList>
            <consortium name="Genoscope - CEA"/>
            <person name="William W."/>
        </authorList>
    </citation>
    <scope>NUCLEOTIDE SEQUENCE</scope>
</reference>
<feature type="region of interest" description="Disordered" evidence="1">
    <location>
        <begin position="83"/>
        <end position="103"/>
    </location>
</feature>
<organism evidence="2 3">
    <name type="scientific">Pelagomonas calceolata</name>
    <dbReference type="NCBI Taxonomy" id="35677"/>
    <lineage>
        <taxon>Eukaryota</taxon>
        <taxon>Sar</taxon>
        <taxon>Stramenopiles</taxon>
        <taxon>Ochrophyta</taxon>
        <taxon>Pelagophyceae</taxon>
        <taxon>Pelagomonadales</taxon>
        <taxon>Pelagomonadaceae</taxon>
        <taxon>Pelagomonas</taxon>
    </lineage>
</organism>
<dbReference type="AlphaFoldDB" id="A0A8J2SZX2"/>